<dbReference type="Gene3D" id="3.40.1410.10">
    <property type="entry name" value="Chorismate lyase-like"/>
    <property type="match status" value="1"/>
</dbReference>
<dbReference type="EMBL" id="CP099489">
    <property type="protein sequence ID" value="USQ79086.1"/>
    <property type="molecule type" value="Genomic_DNA"/>
</dbReference>
<name>A0ABY4YR69_9MICO</name>
<dbReference type="PROSITE" id="PS50949">
    <property type="entry name" value="HTH_GNTR"/>
    <property type="match status" value="1"/>
</dbReference>
<accession>A0ABY4YR69</accession>
<sequence length="244" mass="26840">MAETDPNLMLPIHEQISEALRSRIRSGELPVGSRLPAESTLMEEFSVARGTVRRALRTLNEQGIVQTLQGKGTYVRSGRPEPSIAQTLVGLSESLSYSEKSLTTTVLRQDIVPASAYPEFPSTLDPAEQLLFLDRVRSLDDIPVARLKNWVRLSLAPGIDGTDFETTALFTALDRRATGHLSSGRRTFEAVLADGDIANTLRISTSVPLLFLKQVTYLDDGAVVECSDVWMDSQHVTVAMNLIR</sequence>
<proteinExistence type="predicted"/>
<keyword evidence="1" id="KW-0805">Transcription regulation</keyword>
<dbReference type="SUPFAM" id="SSF64288">
    <property type="entry name" value="Chorismate lyase-like"/>
    <property type="match status" value="1"/>
</dbReference>
<dbReference type="PANTHER" id="PTHR44846:SF1">
    <property type="entry name" value="MANNOSYL-D-GLYCERATE TRANSPORT_METABOLISM SYSTEM REPRESSOR MNGR-RELATED"/>
    <property type="match status" value="1"/>
</dbReference>
<dbReference type="SMART" id="SM00345">
    <property type="entry name" value="HTH_GNTR"/>
    <property type="match status" value="1"/>
</dbReference>
<dbReference type="SUPFAM" id="SSF46785">
    <property type="entry name" value="Winged helix' DNA-binding domain"/>
    <property type="match status" value="1"/>
</dbReference>
<evidence type="ECO:0000256" key="1">
    <source>
        <dbReference type="ARBA" id="ARBA00023015"/>
    </source>
</evidence>
<dbReference type="PRINTS" id="PR00035">
    <property type="entry name" value="HTHGNTR"/>
</dbReference>
<dbReference type="InterPro" id="IPR028978">
    <property type="entry name" value="Chorismate_lyase_/UTRA_dom_sf"/>
</dbReference>
<evidence type="ECO:0000256" key="3">
    <source>
        <dbReference type="ARBA" id="ARBA00023163"/>
    </source>
</evidence>
<organism evidence="5 6">
    <name type="scientific">Ornithinimicrobium faecis</name>
    <dbReference type="NCBI Taxonomy" id="2934158"/>
    <lineage>
        <taxon>Bacteria</taxon>
        <taxon>Bacillati</taxon>
        <taxon>Actinomycetota</taxon>
        <taxon>Actinomycetes</taxon>
        <taxon>Micrococcales</taxon>
        <taxon>Ornithinimicrobiaceae</taxon>
        <taxon>Ornithinimicrobium</taxon>
    </lineage>
</organism>
<dbReference type="InterPro" id="IPR011663">
    <property type="entry name" value="UTRA"/>
</dbReference>
<keyword evidence="2" id="KW-0238">DNA-binding</keyword>
<dbReference type="InterPro" id="IPR036390">
    <property type="entry name" value="WH_DNA-bd_sf"/>
</dbReference>
<dbReference type="Gene3D" id="1.10.10.10">
    <property type="entry name" value="Winged helix-like DNA-binding domain superfamily/Winged helix DNA-binding domain"/>
    <property type="match status" value="1"/>
</dbReference>
<reference evidence="5" key="1">
    <citation type="submission" date="2022-06" db="EMBL/GenBank/DDBJ databases">
        <title>Ornithinimicrobium HY1793.</title>
        <authorList>
            <person name="Huang Y."/>
        </authorList>
    </citation>
    <scope>NUCLEOTIDE SEQUENCE</scope>
    <source>
        <strain evidence="5">HY1793</strain>
    </source>
</reference>
<dbReference type="InterPro" id="IPR000524">
    <property type="entry name" value="Tscrpt_reg_HTH_GntR"/>
</dbReference>
<evidence type="ECO:0000259" key="4">
    <source>
        <dbReference type="PROSITE" id="PS50949"/>
    </source>
</evidence>
<dbReference type="InterPro" id="IPR036388">
    <property type="entry name" value="WH-like_DNA-bd_sf"/>
</dbReference>
<dbReference type="SMART" id="SM00866">
    <property type="entry name" value="UTRA"/>
    <property type="match status" value="1"/>
</dbReference>
<dbReference type="CDD" id="cd07377">
    <property type="entry name" value="WHTH_GntR"/>
    <property type="match status" value="1"/>
</dbReference>
<feature type="domain" description="HTH gntR-type" evidence="4">
    <location>
        <begin position="10"/>
        <end position="78"/>
    </location>
</feature>
<dbReference type="RefSeq" id="WP_252592001.1">
    <property type="nucleotide sequence ID" value="NZ_CP099489.1"/>
</dbReference>
<dbReference type="InterPro" id="IPR050679">
    <property type="entry name" value="Bact_HTH_transcr_reg"/>
</dbReference>
<evidence type="ECO:0000256" key="2">
    <source>
        <dbReference type="ARBA" id="ARBA00023125"/>
    </source>
</evidence>
<evidence type="ECO:0000313" key="6">
    <source>
        <dbReference type="Proteomes" id="UP001056455"/>
    </source>
</evidence>
<keyword evidence="3" id="KW-0804">Transcription</keyword>
<dbReference type="PANTHER" id="PTHR44846">
    <property type="entry name" value="MANNOSYL-D-GLYCERATE TRANSPORT/METABOLISM SYSTEM REPRESSOR MNGR-RELATED"/>
    <property type="match status" value="1"/>
</dbReference>
<gene>
    <name evidence="5" type="ORF">NF556_15890</name>
</gene>
<dbReference type="Pfam" id="PF07702">
    <property type="entry name" value="UTRA"/>
    <property type="match status" value="1"/>
</dbReference>
<keyword evidence="6" id="KW-1185">Reference proteome</keyword>
<evidence type="ECO:0000313" key="5">
    <source>
        <dbReference type="EMBL" id="USQ79086.1"/>
    </source>
</evidence>
<dbReference type="Proteomes" id="UP001056455">
    <property type="component" value="Chromosome"/>
</dbReference>
<dbReference type="Pfam" id="PF00392">
    <property type="entry name" value="GntR"/>
    <property type="match status" value="1"/>
</dbReference>
<protein>
    <submittedName>
        <fullName evidence="5">GntR family transcriptional regulator</fullName>
    </submittedName>
</protein>